<sequence length="83" mass="9740">MCQRRETYYLCFFVEGMEVDFMLDTIRQILGWPVGDAARMDRRHIANCHASDEILASTQMEPSFLESQRRLISEIHPSSSCRR</sequence>
<proteinExistence type="predicted"/>
<dbReference type="AlphaFoldDB" id="A0A7N0UA39"/>
<name>A0A7N0UA39_KALFE</name>
<keyword evidence="2" id="KW-1185">Reference proteome</keyword>
<reference evidence="1" key="1">
    <citation type="submission" date="2021-01" db="UniProtKB">
        <authorList>
            <consortium name="EnsemblPlants"/>
        </authorList>
    </citation>
    <scope>IDENTIFICATION</scope>
</reference>
<evidence type="ECO:0000313" key="1">
    <source>
        <dbReference type="EnsemblPlants" id="Kaladp0058s0556.1.v1.1.CDS.1"/>
    </source>
</evidence>
<dbReference type="EnsemblPlants" id="Kaladp0058s0556.1.v1.1">
    <property type="protein sequence ID" value="Kaladp0058s0556.1.v1.1.CDS.1"/>
    <property type="gene ID" value="Kaladp0058s0556.v1.1"/>
</dbReference>
<accession>A0A7N0UA39</accession>
<dbReference type="Proteomes" id="UP000594263">
    <property type="component" value="Unplaced"/>
</dbReference>
<protein>
    <submittedName>
        <fullName evidence="1">Uncharacterized protein</fullName>
    </submittedName>
</protein>
<dbReference type="Gramene" id="Kaladp0058s0556.1.v1.1">
    <property type="protein sequence ID" value="Kaladp0058s0556.1.v1.1.CDS.1"/>
    <property type="gene ID" value="Kaladp0058s0556.v1.1"/>
</dbReference>
<organism evidence="1 2">
    <name type="scientific">Kalanchoe fedtschenkoi</name>
    <name type="common">Lavender scallops</name>
    <name type="synonym">South American air plant</name>
    <dbReference type="NCBI Taxonomy" id="63787"/>
    <lineage>
        <taxon>Eukaryota</taxon>
        <taxon>Viridiplantae</taxon>
        <taxon>Streptophyta</taxon>
        <taxon>Embryophyta</taxon>
        <taxon>Tracheophyta</taxon>
        <taxon>Spermatophyta</taxon>
        <taxon>Magnoliopsida</taxon>
        <taxon>eudicotyledons</taxon>
        <taxon>Gunneridae</taxon>
        <taxon>Pentapetalae</taxon>
        <taxon>Saxifragales</taxon>
        <taxon>Crassulaceae</taxon>
        <taxon>Kalanchoe</taxon>
    </lineage>
</organism>
<evidence type="ECO:0000313" key="2">
    <source>
        <dbReference type="Proteomes" id="UP000594263"/>
    </source>
</evidence>